<feature type="compositionally biased region" description="Acidic residues" evidence="1">
    <location>
        <begin position="291"/>
        <end position="307"/>
    </location>
</feature>
<feature type="compositionally biased region" description="Low complexity" evidence="1">
    <location>
        <begin position="251"/>
        <end position="262"/>
    </location>
</feature>
<feature type="region of interest" description="Disordered" evidence="1">
    <location>
        <begin position="417"/>
        <end position="467"/>
    </location>
</feature>
<feature type="compositionally biased region" description="Polar residues" evidence="1">
    <location>
        <begin position="98"/>
        <end position="107"/>
    </location>
</feature>
<feature type="compositionally biased region" description="Basic and acidic residues" evidence="1">
    <location>
        <begin position="62"/>
        <end position="78"/>
    </location>
</feature>
<sequence>MADDEDYKASQADEVKGEQPECSSNNTGIQRIPTITGVSNAASECGLGDSDDEDEHHHRDKFRGERSEYYSRSVKDWVDSTQRNTHAKWTNRLIISLKSKTQGSNNRESGRANNEDELEYSSISSRDSFDEEEYCNKPNSPGQTSHHSNTKDAAIVNGDDHLEYSSISSKESLHDDDDEPSKSDDNKADETTNLPGTISKNNLPTESNVGVANDDDQLEYSSISSRESLHDEDDKDKCSDLDDLADPPTPAASAGSSATGPPKDSEIPKEYTVIDVDALEYSSISSKESLDDNDADDDNDGDDDDDGQSNISDDLLPGHDLINSPDHLSEAHQDSEEHETPEPKVTAQECIKDDNDDRLEDLSSSSGDCIDEVQSIGEDWNDQLSCSPDTITTHTHKTKEQNLSDIDEQMECIDEVNSSSEEEWPEHYPSPDKECTENKSDNVTSTEHHIQKETRQQEASVEKDKEYPKEDNIAKAWMVVNGQTSRIKIDFNKYKFNIISAISLHHHVLLQVKIAYTYQPCLKTGAFAIEMAQDSTWNFNRAIQRWEAILCQGGVRRHSSENSRESRKGDQRKSRTDRLTHRSIHSTKATLERGNSSSINFKSRQHPNEAVDHERESSLISGQRSKNYHPETNNIFKAWVVINGRKSEIITINKTKAVVAAALKYRHHILLQVQLSVSAPRLDLGAFITKVARKAKWKYLSQYNMFEASVGREVRSQLERNTEDKQSRLGNDEPKQSTMLTFKAFMEQCDDSITEVEALRKYCDYKHKFETQQLKGDLNTNDDEEWMVLEEWRDDLKDGDEENGTSVDDKVVRVPSPENLPDHDHSSSAHTTETERTKDTVAASPLPQEPQTTPPRPDTNSNTRPDVSTTHSPVHSTSPQPKDQATVTPSVTPPSQPGRDIRPLRTRKPPQRYS</sequence>
<gene>
    <name evidence="2" type="ORF">Pmani_031705</name>
</gene>
<accession>A0AAE1NUV5</accession>
<feature type="compositionally biased region" description="Polar residues" evidence="1">
    <location>
        <begin position="137"/>
        <end position="147"/>
    </location>
</feature>
<dbReference type="EMBL" id="JAWZYT010004006">
    <property type="protein sequence ID" value="KAK4295752.1"/>
    <property type="molecule type" value="Genomic_DNA"/>
</dbReference>
<dbReference type="Proteomes" id="UP001292094">
    <property type="component" value="Unassembled WGS sequence"/>
</dbReference>
<feature type="region of interest" description="Disordered" evidence="1">
    <location>
        <begin position="557"/>
        <end position="626"/>
    </location>
</feature>
<feature type="compositionally biased region" description="Basic and acidic residues" evidence="1">
    <location>
        <begin position="820"/>
        <end position="839"/>
    </location>
</feature>
<feature type="compositionally biased region" description="Basic and acidic residues" evidence="1">
    <location>
        <begin position="7"/>
        <end position="19"/>
    </location>
</feature>
<evidence type="ECO:0000256" key="1">
    <source>
        <dbReference type="SAM" id="MobiDB-lite"/>
    </source>
</evidence>
<feature type="compositionally biased region" description="Basic residues" evidence="1">
    <location>
        <begin position="904"/>
        <end position="914"/>
    </location>
</feature>
<proteinExistence type="predicted"/>
<reference evidence="2" key="1">
    <citation type="submission" date="2023-11" db="EMBL/GenBank/DDBJ databases">
        <title>Genome assemblies of two species of porcelain crab, Petrolisthes cinctipes and Petrolisthes manimaculis (Anomura: Porcellanidae).</title>
        <authorList>
            <person name="Angst P."/>
        </authorList>
    </citation>
    <scope>NUCLEOTIDE SEQUENCE</scope>
    <source>
        <strain evidence="2">PB745_02</strain>
        <tissue evidence="2">Gill</tissue>
    </source>
</reference>
<feature type="compositionally biased region" description="Basic and acidic residues" evidence="1">
    <location>
        <begin position="425"/>
        <end position="467"/>
    </location>
</feature>
<feature type="compositionally biased region" description="Basic and acidic residues" evidence="1">
    <location>
        <begin position="327"/>
        <end position="342"/>
    </location>
</feature>
<keyword evidence="3" id="KW-1185">Reference proteome</keyword>
<organism evidence="2 3">
    <name type="scientific">Petrolisthes manimaculis</name>
    <dbReference type="NCBI Taxonomy" id="1843537"/>
    <lineage>
        <taxon>Eukaryota</taxon>
        <taxon>Metazoa</taxon>
        <taxon>Ecdysozoa</taxon>
        <taxon>Arthropoda</taxon>
        <taxon>Crustacea</taxon>
        <taxon>Multicrustacea</taxon>
        <taxon>Malacostraca</taxon>
        <taxon>Eumalacostraca</taxon>
        <taxon>Eucarida</taxon>
        <taxon>Decapoda</taxon>
        <taxon>Pleocyemata</taxon>
        <taxon>Anomura</taxon>
        <taxon>Galatheoidea</taxon>
        <taxon>Porcellanidae</taxon>
        <taxon>Petrolisthes</taxon>
    </lineage>
</organism>
<feature type="region of interest" description="Disordered" evidence="1">
    <location>
        <begin position="795"/>
        <end position="914"/>
    </location>
</feature>
<protein>
    <submittedName>
        <fullName evidence="2">Uncharacterized protein</fullName>
    </submittedName>
</protein>
<feature type="compositionally biased region" description="Basic and acidic residues" evidence="1">
    <location>
        <begin position="558"/>
        <end position="580"/>
    </location>
</feature>
<comment type="caution">
    <text evidence="2">The sequence shown here is derived from an EMBL/GenBank/DDBJ whole genome shotgun (WGS) entry which is preliminary data.</text>
</comment>
<feature type="compositionally biased region" description="Basic and acidic residues" evidence="1">
    <location>
        <begin position="180"/>
        <end position="190"/>
    </location>
</feature>
<feature type="region of interest" description="Disordered" evidence="1">
    <location>
        <begin position="1"/>
        <end position="369"/>
    </location>
</feature>
<feature type="compositionally biased region" description="Low complexity" evidence="1">
    <location>
        <begin position="867"/>
        <end position="879"/>
    </location>
</feature>
<dbReference type="AlphaFoldDB" id="A0AAE1NUV5"/>
<feature type="compositionally biased region" description="Polar residues" evidence="1">
    <location>
        <begin position="79"/>
        <end position="88"/>
    </location>
</feature>
<feature type="compositionally biased region" description="Polar residues" evidence="1">
    <location>
        <begin position="586"/>
        <end position="602"/>
    </location>
</feature>
<name>A0AAE1NUV5_9EUCA</name>
<evidence type="ECO:0000313" key="2">
    <source>
        <dbReference type="EMBL" id="KAK4295752.1"/>
    </source>
</evidence>
<feature type="compositionally biased region" description="Basic and acidic residues" evidence="1">
    <location>
        <begin position="606"/>
        <end position="617"/>
    </location>
</feature>
<evidence type="ECO:0000313" key="3">
    <source>
        <dbReference type="Proteomes" id="UP001292094"/>
    </source>
</evidence>
<feature type="compositionally biased region" description="Polar residues" evidence="1">
    <location>
        <begin position="191"/>
        <end position="210"/>
    </location>
</feature>